<accession>A0AAE1R1A2</accession>
<dbReference type="AlphaFoldDB" id="A0AAE1R1A2"/>
<reference evidence="1" key="1">
    <citation type="submission" date="2023-12" db="EMBL/GenBank/DDBJ databases">
        <title>Genome assembly of Anisodus tanguticus.</title>
        <authorList>
            <person name="Wang Y.-J."/>
        </authorList>
    </citation>
    <scope>NUCLEOTIDE SEQUENCE</scope>
    <source>
        <strain evidence="1">KB-2021</strain>
        <tissue evidence="1">Leaf</tissue>
    </source>
</reference>
<organism evidence="1 2">
    <name type="scientific">Anisodus tanguticus</name>
    <dbReference type="NCBI Taxonomy" id="243964"/>
    <lineage>
        <taxon>Eukaryota</taxon>
        <taxon>Viridiplantae</taxon>
        <taxon>Streptophyta</taxon>
        <taxon>Embryophyta</taxon>
        <taxon>Tracheophyta</taxon>
        <taxon>Spermatophyta</taxon>
        <taxon>Magnoliopsida</taxon>
        <taxon>eudicotyledons</taxon>
        <taxon>Gunneridae</taxon>
        <taxon>Pentapetalae</taxon>
        <taxon>asterids</taxon>
        <taxon>lamiids</taxon>
        <taxon>Solanales</taxon>
        <taxon>Solanaceae</taxon>
        <taxon>Solanoideae</taxon>
        <taxon>Hyoscyameae</taxon>
        <taxon>Anisodus</taxon>
    </lineage>
</organism>
<dbReference type="Proteomes" id="UP001291623">
    <property type="component" value="Unassembled WGS sequence"/>
</dbReference>
<keyword evidence="2" id="KW-1185">Reference proteome</keyword>
<dbReference type="EMBL" id="JAVYJV010000020">
    <property type="protein sequence ID" value="KAK4343784.1"/>
    <property type="molecule type" value="Genomic_DNA"/>
</dbReference>
<sequence length="57" mass="6324">MGKALCCGEHPVLISFTKIVLLAPFQPYSQLRAPELSRRVQPPPPVRVLLERSQPAS</sequence>
<evidence type="ECO:0000313" key="1">
    <source>
        <dbReference type="EMBL" id="KAK4343784.1"/>
    </source>
</evidence>
<gene>
    <name evidence="1" type="ORF">RND71_036878</name>
</gene>
<name>A0AAE1R1A2_9SOLA</name>
<comment type="caution">
    <text evidence="1">The sequence shown here is derived from an EMBL/GenBank/DDBJ whole genome shotgun (WGS) entry which is preliminary data.</text>
</comment>
<proteinExistence type="predicted"/>
<evidence type="ECO:0000313" key="2">
    <source>
        <dbReference type="Proteomes" id="UP001291623"/>
    </source>
</evidence>
<protein>
    <submittedName>
        <fullName evidence="1">Uncharacterized protein</fullName>
    </submittedName>
</protein>